<dbReference type="AlphaFoldDB" id="A0A9Q4B2S7"/>
<evidence type="ECO:0000256" key="1">
    <source>
        <dbReference type="SAM" id="Phobius"/>
    </source>
</evidence>
<dbReference type="RefSeq" id="WP_257821692.1">
    <property type="nucleotide sequence ID" value="NZ_JABXYM010000001.1"/>
</dbReference>
<reference evidence="2" key="1">
    <citation type="submission" date="2020-06" db="EMBL/GenBank/DDBJ databases">
        <title>Insight into the genomes of haloalkaliphilic bacilli from Kenyan soda lakes.</title>
        <authorList>
            <person name="Mwirichia R."/>
            <person name="Villamizar G.C."/>
            <person name="Poehlein A."/>
            <person name="Mugweru J."/>
            <person name="Kipnyargis A."/>
            <person name="Kiplimo D."/>
            <person name="Orwa P."/>
            <person name="Daniel R."/>
        </authorList>
    </citation>
    <scope>NUCLEOTIDE SEQUENCE</scope>
    <source>
        <strain evidence="2">B1096_S55</strain>
    </source>
</reference>
<dbReference type="Proteomes" id="UP001057753">
    <property type="component" value="Unassembled WGS sequence"/>
</dbReference>
<name>A0A9Q4B2S7_SALAG</name>
<evidence type="ECO:0008006" key="4">
    <source>
        <dbReference type="Google" id="ProtNLM"/>
    </source>
</evidence>
<feature type="transmembrane region" description="Helical" evidence="1">
    <location>
        <begin position="12"/>
        <end position="33"/>
    </location>
</feature>
<proteinExistence type="predicted"/>
<sequence>MTFFLNYQWEIFILAEILSLISLLLFGFFRYFLGRKHVSFIFIVIFLVFLILEALLGLFIYTHTGEFSTFQIVITIFVIYACTFGIFDFLRLDRWMRRKIGKFRNVELLTEKDYAILERNKNPKYLAKKYRISASVHLLVFLLGQSFLWFIGTSDLTEMVSYLTDFSWVEAGTAANSPYANETMYAIGMLWGVIFIIDFIYSMSYTVFPSEKS</sequence>
<comment type="caution">
    <text evidence="2">The sequence shown here is derived from an EMBL/GenBank/DDBJ whole genome shotgun (WGS) entry which is preliminary data.</text>
</comment>
<keyword evidence="1" id="KW-0472">Membrane</keyword>
<dbReference type="EMBL" id="JABXYM010000001">
    <property type="protein sequence ID" value="MCR6097289.1"/>
    <property type="molecule type" value="Genomic_DNA"/>
</dbReference>
<evidence type="ECO:0000313" key="3">
    <source>
        <dbReference type="Proteomes" id="UP001057753"/>
    </source>
</evidence>
<keyword evidence="1" id="KW-0812">Transmembrane</keyword>
<feature type="transmembrane region" description="Helical" evidence="1">
    <location>
        <begin position="130"/>
        <end position="151"/>
    </location>
</feature>
<feature type="transmembrane region" description="Helical" evidence="1">
    <location>
        <begin position="40"/>
        <end position="61"/>
    </location>
</feature>
<feature type="transmembrane region" description="Helical" evidence="1">
    <location>
        <begin position="67"/>
        <end position="90"/>
    </location>
</feature>
<organism evidence="2 3">
    <name type="scientific">Salipaludibacillus agaradhaerens</name>
    <name type="common">Bacillus agaradhaerens</name>
    <dbReference type="NCBI Taxonomy" id="76935"/>
    <lineage>
        <taxon>Bacteria</taxon>
        <taxon>Bacillati</taxon>
        <taxon>Bacillota</taxon>
        <taxon>Bacilli</taxon>
        <taxon>Bacillales</taxon>
        <taxon>Bacillaceae</taxon>
    </lineage>
</organism>
<evidence type="ECO:0000313" key="2">
    <source>
        <dbReference type="EMBL" id="MCR6097289.1"/>
    </source>
</evidence>
<keyword evidence="1" id="KW-1133">Transmembrane helix</keyword>
<accession>A0A9Q4B2S7</accession>
<keyword evidence="3" id="KW-1185">Reference proteome</keyword>
<protein>
    <recommendedName>
        <fullName evidence="4">Integral membrane protein</fullName>
    </recommendedName>
</protein>
<feature type="transmembrane region" description="Helical" evidence="1">
    <location>
        <begin position="185"/>
        <end position="208"/>
    </location>
</feature>
<gene>
    <name evidence="2" type="ORF">HXA33_12110</name>
</gene>